<evidence type="ECO:0000313" key="13">
    <source>
        <dbReference type="Proteomes" id="UP000005695"/>
    </source>
</evidence>
<dbReference type="GO" id="GO:0000162">
    <property type="term" value="P:L-tryptophan biosynthetic process"/>
    <property type="evidence" value="ECO:0007669"/>
    <property type="project" value="UniProtKB-UniRule"/>
</dbReference>
<organism evidence="12 13">
    <name type="scientific">Desulfuromonas acetoxidans (strain DSM 684 / 11070)</name>
    <dbReference type="NCBI Taxonomy" id="281689"/>
    <lineage>
        <taxon>Bacteria</taxon>
        <taxon>Pseudomonadati</taxon>
        <taxon>Thermodesulfobacteriota</taxon>
        <taxon>Desulfuromonadia</taxon>
        <taxon>Desulfuromonadales</taxon>
        <taxon>Desulfuromonadaceae</taxon>
        <taxon>Desulfuromonas</taxon>
    </lineage>
</organism>
<evidence type="ECO:0000256" key="8">
    <source>
        <dbReference type="ARBA" id="ARBA00023141"/>
    </source>
</evidence>
<evidence type="ECO:0000256" key="2">
    <source>
        <dbReference type="ARBA" id="ARBA00004664"/>
    </source>
</evidence>
<evidence type="ECO:0000256" key="10">
    <source>
        <dbReference type="HAMAP-Rule" id="MF_00135"/>
    </source>
</evidence>
<keyword evidence="13" id="KW-1185">Reference proteome</keyword>
<comment type="similarity">
    <text evidence="3 10">Belongs to the TrpF family.</text>
</comment>
<evidence type="ECO:0000256" key="7">
    <source>
        <dbReference type="ARBA" id="ARBA00022822"/>
    </source>
</evidence>
<dbReference type="InterPro" id="IPR011060">
    <property type="entry name" value="RibuloseP-bd_barrel"/>
</dbReference>
<proteinExistence type="inferred from homology"/>
<dbReference type="Pfam" id="PF00697">
    <property type="entry name" value="PRAI"/>
    <property type="match status" value="1"/>
</dbReference>
<reference evidence="12" key="2">
    <citation type="submission" date="2006-05" db="EMBL/GenBank/DDBJ databases">
        <title>Sequencing of the draft genome and assembly of Desulfuromonas acetoxidans DSM 684.</title>
        <authorList>
            <consortium name="US DOE Joint Genome Institute (JGI-PGF)"/>
            <person name="Copeland A."/>
            <person name="Lucas S."/>
            <person name="Lapidus A."/>
            <person name="Barry K."/>
            <person name="Detter J.C."/>
            <person name="Glavina del Rio T."/>
            <person name="Hammon N."/>
            <person name="Israni S."/>
            <person name="Dalin E."/>
            <person name="Tice H."/>
            <person name="Bruce D."/>
            <person name="Pitluck S."/>
            <person name="Richardson P."/>
        </authorList>
    </citation>
    <scope>NUCLEOTIDE SEQUENCE [LARGE SCALE GENOMIC DNA]</scope>
    <source>
        <strain evidence="12">DSM 684</strain>
    </source>
</reference>
<evidence type="ECO:0000256" key="1">
    <source>
        <dbReference type="ARBA" id="ARBA00001164"/>
    </source>
</evidence>
<dbReference type="GO" id="GO:0004640">
    <property type="term" value="F:phosphoribosylanthranilate isomerase activity"/>
    <property type="evidence" value="ECO:0007669"/>
    <property type="project" value="UniProtKB-UniRule"/>
</dbReference>
<evidence type="ECO:0000256" key="4">
    <source>
        <dbReference type="ARBA" id="ARBA00012572"/>
    </source>
</evidence>
<keyword evidence="7 10" id="KW-0822">Tryptophan biosynthesis</keyword>
<accession>Q1JY03</accession>
<dbReference type="PANTHER" id="PTHR42894">
    <property type="entry name" value="N-(5'-PHOSPHORIBOSYL)ANTHRANILATE ISOMERASE"/>
    <property type="match status" value="1"/>
</dbReference>
<dbReference type="RefSeq" id="WP_006001483.1">
    <property type="nucleotide sequence ID" value="NZ_AAEW02000013.1"/>
</dbReference>
<dbReference type="FunFam" id="3.20.20.70:FF:000075">
    <property type="entry name" value="Tryptophan biosynthesis protein TRP1"/>
    <property type="match status" value="1"/>
</dbReference>
<dbReference type="EC" id="5.3.1.24" evidence="4 10"/>
<gene>
    <name evidence="10" type="primary">trpF</name>
    <name evidence="12" type="ORF">Dace_0563</name>
</gene>
<protein>
    <recommendedName>
        <fullName evidence="5 10">N-(5'-phosphoribosyl)anthranilate isomerase</fullName>
        <shortName evidence="10">PRAI</shortName>
        <ecNumber evidence="4 10">5.3.1.24</ecNumber>
    </recommendedName>
</protein>
<dbReference type="InterPro" id="IPR001240">
    <property type="entry name" value="PRAI_dom"/>
</dbReference>
<dbReference type="SUPFAM" id="SSF51366">
    <property type="entry name" value="Ribulose-phoshate binding barrel"/>
    <property type="match status" value="1"/>
</dbReference>
<evidence type="ECO:0000256" key="3">
    <source>
        <dbReference type="ARBA" id="ARBA00007571"/>
    </source>
</evidence>
<evidence type="ECO:0000313" key="12">
    <source>
        <dbReference type="EMBL" id="EAT15193.1"/>
    </source>
</evidence>
<dbReference type="PANTHER" id="PTHR42894:SF1">
    <property type="entry name" value="N-(5'-PHOSPHORIBOSYL)ANTHRANILATE ISOMERASE"/>
    <property type="match status" value="1"/>
</dbReference>
<keyword evidence="6 10" id="KW-0028">Amino-acid biosynthesis</keyword>
<name>Q1JY03_DESA6</name>
<dbReference type="NCBIfam" id="NF002298">
    <property type="entry name" value="PRK01222.1-4"/>
    <property type="match status" value="1"/>
</dbReference>
<evidence type="ECO:0000259" key="11">
    <source>
        <dbReference type="Pfam" id="PF00697"/>
    </source>
</evidence>
<comment type="pathway">
    <text evidence="2 10">Amino-acid biosynthesis; L-tryptophan biosynthesis; L-tryptophan from chorismate: step 3/5.</text>
</comment>
<evidence type="ECO:0000256" key="5">
    <source>
        <dbReference type="ARBA" id="ARBA00022272"/>
    </source>
</evidence>
<dbReference type="AlphaFoldDB" id="Q1JY03"/>
<dbReference type="Gene3D" id="3.20.20.70">
    <property type="entry name" value="Aldolase class I"/>
    <property type="match status" value="1"/>
</dbReference>
<dbReference type="Proteomes" id="UP000005695">
    <property type="component" value="Unassembled WGS sequence"/>
</dbReference>
<dbReference type="CDD" id="cd00405">
    <property type="entry name" value="PRAI"/>
    <property type="match status" value="1"/>
</dbReference>
<comment type="caution">
    <text evidence="12">The sequence shown here is derived from an EMBL/GenBank/DDBJ whole genome shotgun (WGS) entry which is preliminary data.</text>
</comment>
<feature type="domain" description="N-(5'phosphoribosyl) anthranilate isomerase (PRAI)" evidence="11">
    <location>
        <begin position="12"/>
        <end position="205"/>
    </location>
</feature>
<dbReference type="HAMAP" id="MF_00135">
    <property type="entry name" value="PRAI"/>
    <property type="match status" value="1"/>
</dbReference>
<sequence length="213" mass="22750">MSDAVRFADVKVKICGITSLKDALAAVEAGADALGFVFYSRSSRYIAPETAAHIIRQLPAFVTTVGLFVNEQSAVIDDIVTTCQLDVVQLHGDELPEQCHCSAARVVKALRIRDEESLVGIDRYPVTSLLLDAWCDQAYGGTGKVGRWDLARQAAEKNIVILAGGLTPDNVAEAVRDVSPYAVDVSSGVESAPGVKDPALMSAFVYHAKNARS</sequence>
<evidence type="ECO:0000256" key="9">
    <source>
        <dbReference type="ARBA" id="ARBA00023235"/>
    </source>
</evidence>
<dbReference type="InterPro" id="IPR013785">
    <property type="entry name" value="Aldolase_TIM"/>
</dbReference>
<evidence type="ECO:0000256" key="6">
    <source>
        <dbReference type="ARBA" id="ARBA00022605"/>
    </source>
</evidence>
<dbReference type="UniPathway" id="UPA00035">
    <property type="reaction ID" value="UER00042"/>
</dbReference>
<reference evidence="12" key="1">
    <citation type="submission" date="2006-05" db="EMBL/GenBank/DDBJ databases">
        <title>Annotation of the draft genome assembly of Desulfuromonas acetoxidans DSM 684.</title>
        <authorList>
            <consortium name="US DOE Joint Genome Institute (JGI-ORNL)"/>
            <person name="Larimer F."/>
            <person name="Land M."/>
            <person name="Hauser L."/>
        </authorList>
    </citation>
    <scope>NUCLEOTIDE SEQUENCE [LARGE SCALE GENOMIC DNA]</scope>
    <source>
        <strain evidence="12">DSM 684</strain>
    </source>
</reference>
<comment type="catalytic activity">
    <reaction evidence="1 10">
        <text>N-(5-phospho-beta-D-ribosyl)anthranilate = 1-(2-carboxyphenylamino)-1-deoxy-D-ribulose 5-phosphate</text>
        <dbReference type="Rhea" id="RHEA:21540"/>
        <dbReference type="ChEBI" id="CHEBI:18277"/>
        <dbReference type="ChEBI" id="CHEBI:58613"/>
        <dbReference type="EC" id="5.3.1.24"/>
    </reaction>
</comment>
<dbReference type="InterPro" id="IPR044643">
    <property type="entry name" value="TrpF_fam"/>
</dbReference>
<keyword evidence="9 10" id="KW-0413">Isomerase</keyword>
<dbReference type="EMBL" id="AAEW02000013">
    <property type="protein sequence ID" value="EAT15193.1"/>
    <property type="molecule type" value="Genomic_DNA"/>
</dbReference>
<keyword evidence="8 10" id="KW-0057">Aromatic amino acid biosynthesis</keyword>